<keyword evidence="2" id="KW-1185">Reference proteome</keyword>
<evidence type="ECO:0000313" key="2">
    <source>
        <dbReference type="Proteomes" id="UP000814140"/>
    </source>
</evidence>
<evidence type="ECO:0000313" key="1">
    <source>
        <dbReference type="EMBL" id="KAI0064972.1"/>
    </source>
</evidence>
<proteinExistence type="predicted"/>
<name>A0ACB8T8Y6_9AGAM</name>
<organism evidence="1 2">
    <name type="scientific">Artomyces pyxidatus</name>
    <dbReference type="NCBI Taxonomy" id="48021"/>
    <lineage>
        <taxon>Eukaryota</taxon>
        <taxon>Fungi</taxon>
        <taxon>Dikarya</taxon>
        <taxon>Basidiomycota</taxon>
        <taxon>Agaricomycotina</taxon>
        <taxon>Agaricomycetes</taxon>
        <taxon>Russulales</taxon>
        <taxon>Auriscalpiaceae</taxon>
        <taxon>Artomyces</taxon>
    </lineage>
</organism>
<comment type="caution">
    <text evidence="1">The sequence shown here is derived from an EMBL/GenBank/DDBJ whole genome shotgun (WGS) entry which is preliminary data.</text>
</comment>
<gene>
    <name evidence="1" type="ORF">BV25DRAFT_1989702</name>
</gene>
<protein>
    <submittedName>
        <fullName evidence="1">Uncharacterized protein</fullName>
    </submittedName>
</protein>
<dbReference type="Proteomes" id="UP000814140">
    <property type="component" value="Unassembled WGS sequence"/>
</dbReference>
<sequence>MFATLFSATLFSFLAVQVARADFSLSTPTFVQCQPVHLGWSNSSAGPYNVLIVPEADECGDALADLGDHTGLSLTWNVTLPAGKQILVTVEDSAGNEAWSQPITVQSSSDSSCLSAADRASLKSLSATPSGTSLLPTASVPVEPTDAVAPVGAANAGVNPLEATSGAFSIRQIYTPAMVLSALGAALAVAL</sequence>
<accession>A0ACB8T8Y6</accession>
<reference evidence="1" key="1">
    <citation type="submission" date="2021-03" db="EMBL/GenBank/DDBJ databases">
        <authorList>
            <consortium name="DOE Joint Genome Institute"/>
            <person name="Ahrendt S."/>
            <person name="Looney B.P."/>
            <person name="Miyauchi S."/>
            <person name="Morin E."/>
            <person name="Drula E."/>
            <person name="Courty P.E."/>
            <person name="Chicoki N."/>
            <person name="Fauchery L."/>
            <person name="Kohler A."/>
            <person name="Kuo A."/>
            <person name="Labutti K."/>
            <person name="Pangilinan J."/>
            <person name="Lipzen A."/>
            <person name="Riley R."/>
            <person name="Andreopoulos W."/>
            <person name="He G."/>
            <person name="Johnson J."/>
            <person name="Barry K.W."/>
            <person name="Grigoriev I.V."/>
            <person name="Nagy L."/>
            <person name="Hibbett D."/>
            <person name="Henrissat B."/>
            <person name="Matheny P.B."/>
            <person name="Labbe J."/>
            <person name="Martin F."/>
        </authorList>
    </citation>
    <scope>NUCLEOTIDE SEQUENCE</scope>
    <source>
        <strain evidence="1">HHB10654</strain>
    </source>
</reference>
<dbReference type="EMBL" id="MU277197">
    <property type="protein sequence ID" value="KAI0064972.1"/>
    <property type="molecule type" value="Genomic_DNA"/>
</dbReference>
<reference evidence="1" key="2">
    <citation type="journal article" date="2022" name="New Phytol.">
        <title>Evolutionary transition to the ectomycorrhizal habit in the genomes of a hyperdiverse lineage of mushroom-forming fungi.</title>
        <authorList>
            <person name="Looney B."/>
            <person name="Miyauchi S."/>
            <person name="Morin E."/>
            <person name="Drula E."/>
            <person name="Courty P.E."/>
            <person name="Kohler A."/>
            <person name="Kuo A."/>
            <person name="LaButti K."/>
            <person name="Pangilinan J."/>
            <person name="Lipzen A."/>
            <person name="Riley R."/>
            <person name="Andreopoulos W."/>
            <person name="He G."/>
            <person name="Johnson J."/>
            <person name="Nolan M."/>
            <person name="Tritt A."/>
            <person name="Barry K.W."/>
            <person name="Grigoriev I.V."/>
            <person name="Nagy L.G."/>
            <person name="Hibbett D."/>
            <person name="Henrissat B."/>
            <person name="Matheny P.B."/>
            <person name="Labbe J."/>
            <person name="Martin F.M."/>
        </authorList>
    </citation>
    <scope>NUCLEOTIDE SEQUENCE</scope>
    <source>
        <strain evidence="1">HHB10654</strain>
    </source>
</reference>